<evidence type="ECO:0000256" key="10">
    <source>
        <dbReference type="SAM" id="MobiDB-lite"/>
    </source>
</evidence>
<accession>A0A4U1EXE1</accession>
<comment type="caution">
    <text evidence="12">The sequence shown here is derived from an EMBL/GenBank/DDBJ whole genome shotgun (WGS) entry which is preliminary data.</text>
</comment>
<evidence type="ECO:0000256" key="6">
    <source>
        <dbReference type="ARBA" id="ARBA00023224"/>
    </source>
</evidence>
<dbReference type="PROSITE" id="PS50058">
    <property type="entry name" value="G_PROTEIN_GAMMA"/>
    <property type="match status" value="1"/>
</dbReference>
<dbReference type="GO" id="GO:0031681">
    <property type="term" value="F:G-protein beta-subunit binding"/>
    <property type="evidence" value="ECO:0007669"/>
    <property type="project" value="InterPro"/>
</dbReference>
<feature type="compositionally biased region" description="Gly residues" evidence="10">
    <location>
        <begin position="77"/>
        <end position="90"/>
    </location>
</feature>
<evidence type="ECO:0000313" key="13">
    <source>
        <dbReference type="Proteomes" id="UP000308365"/>
    </source>
</evidence>
<evidence type="ECO:0000256" key="4">
    <source>
        <dbReference type="ARBA" id="ARBA00022481"/>
    </source>
</evidence>
<keyword evidence="4" id="KW-0488">Methylation</keyword>
<feature type="domain" description="G protein gamma" evidence="11">
    <location>
        <begin position="97"/>
        <end position="140"/>
    </location>
</feature>
<comment type="subcellular location">
    <subcellularLocation>
        <location evidence="1 9">Cell membrane</location>
        <topology evidence="1 9">Lipid-anchor</topology>
        <orientation evidence="1 9">Cytoplasmic side</orientation>
    </subcellularLocation>
</comment>
<dbReference type="AlphaFoldDB" id="A0A4U1EXE1"/>
<proteinExistence type="inferred from homology"/>
<evidence type="ECO:0000256" key="1">
    <source>
        <dbReference type="ARBA" id="ARBA00004342"/>
    </source>
</evidence>
<evidence type="ECO:0000313" key="12">
    <source>
        <dbReference type="EMBL" id="TKC41432.1"/>
    </source>
</evidence>
<organism evidence="12 13">
    <name type="scientific">Monodon monoceros</name>
    <name type="common">Narwhal</name>
    <name type="synonym">Ceratodon monodon</name>
    <dbReference type="NCBI Taxonomy" id="40151"/>
    <lineage>
        <taxon>Eukaryota</taxon>
        <taxon>Metazoa</taxon>
        <taxon>Chordata</taxon>
        <taxon>Craniata</taxon>
        <taxon>Vertebrata</taxon>
        <taxon>Euteleostomi</taxon>
        <taxon>Mammalia</taxon>
        <taxon>Eutheria</taxon>
        <taxon>Laurasiatheria</taxon>
        <taxon>Artiodactyla</taxon>
        <taxon>Whippomorpha</taxon>
        <taxon>Cetacea</taxon>
        <taxon>Odontoceti</taxon>
        <taxon>Monodontidae</taxon>
        <taxon>Monodon</taxon>
    </lineage>
</organism>
<dbReference type="InterPro" id="IPR036284">
    <property type="entry name" value="GGL_sf"/>
</dbReference>
<keyword evidence="8" id="KW-0636">Prenylation</keyword>
<keyword evidence="3 9" id="KW-1003">Cell membrane</keyword>
<evidence type="ECO:0000256" key="8">
    <source>
        <dbReference type="ARBA" id="ARBA00023289"/>
    </source>
</evidence>
<feature type="compositionally biased region" description="Basic and acidic residues" evidence="10">
    <location>
        <begin position="63"/>
        <end position="72"/>
    </location>
</feature>
<comment type="function">
    <text evidence="9">Guanine nucleotide-binding proteins (G proteins) are involved as a modulator or transducer in various transmembrane signaling systems. The beta and gamma chains are required for the GTPase activity, for replacement of GDP by GTP, and for G protein-effector interaction.</text>
</comment>
<protein>
    <recommendedName>
        <fullName evidence="9">Guanine nucleotide-binding protein subunit gamma</fullName>
    </recommendedName>
</protein>
<keyword evidence="7 9" id="KW-0449">Lipoprotein</keyword>
<evidence type="ECO:0000259" key="11">
    <source>
        <dbReference type="PROSITE" id="PS50058"/>
    </source>
</evidence>
<evidence type="ECO:0000256" key="5">
    <source>
        <dbReference type="ARBA" id="ARBA00023136"/>
    </source>
</evidence>
<dbReference type="GO" id="GO:0007186">
    <property type="term" value="P:G protein-coupled receptor signaling pathway"/>
    <property type="evidence" value="ECO:0007669"/>
    <property type="project" value="InterPro"/>
</dbReference>
<evidence type="ECO:0000256" key="2">
    <source>
        <dbReference type="ARBA" id="ARBA00007431"/>
    </source>
</evidence>
<gene>
    <name evidence="12" type="ORF">EI555_014515</name>
</gene>
<evidence type="ECO:0000256" key="3">
    <source>
        <dbReference type="ARBA" id="ARBA00022475"/>
    </source>
</evidence>
<dbReference type="GO" id="GO:0005834">
    <property type="term" value="C:heterotrimeric G-protein complex"/>
    <property type="evidence" value="ECO:0007669"/>
    <property type="project" value="InterPro"/>
</dbReference>
<dbReference type="EMBL" id="RWIC01000644">
    <property type="protein sequence ID" value="TKC41432.1"/>
    <property type="molecule type" value="Genomic_DNA"/>
</dbReference>
<dbReference type="SMART" id="SM01224">
    <property type="entry name" value="G_gamma"/>
    <property type="match status" value="1"/>
</dbReference>
<comment type="subunit">
    <text evidence="9">G proteins are composed of 3 units; alpha, beta and gamma.</text>
</comment>
<dbReference type="SUPFAM" id="SSF48670">
    <property type="entry name" value="Transducin (heterotrimeric G protein), gamma chain"/>
    <property type="match status" value="1"/>
</dbReference>
<dbReference type="InterPro" id="IPR001770">
    <property type="entry name" value="G-protein_gamma"/>
</dbReference>
<dbReference type="CDD" id="cd00068">
    <property type="entry name" value="GGL"/>
    <property type="match status" value="1"/>
</dbReference>
<comment type="similarity">
    <text evidence="2 9">Belongs to the G protein gamma family.</text>
</comment>
<sequence>MLSPVADVGGHGFLAFRENVSLSKGEPQSRSPDSASHLTTVSCHCRQPIPCPGLSLCHLSAGEEGKDEKAAERGQGQSWGSGEGEGGSRGTDGDPVLQVSQAAADLLAYCEAHVREDPLLIPVPASENPFREKKFFCTIL</sequence>
<keyword evidence="5 9" id="KW-0472">Membrane</keyword>
<evidence type="ECO:0000256" key="7">
    <source>
        <dbReference type="ARBA" id="ARBA00023288"/>
    </source>
</evidence>
<dbReference type="PRINTS" id="PR00321">
    <property type="entry name" value="GPROTEING"/>
</dbReference>
<dbReference type="InterPro" id="IPR015898">
    <property type="entry name" value="G-protein_gamma-like_dom"/>
</dbReference>
<dbReference type="Pfam" id="PF00631">
    <property type="entry name" value="G-gamma"/>
    <property type="match status" value="1"/>
</dbReference>
<dbReference type="FunFam" id="4.10.260.10:FF:000001">
    <property type="entry name" value="Guanine nucleotide-binding protein subunit gamma"/>
    <property type="match status" value="1"/>
</dbReference>
<evidence type="ECO:0000256" key="9">
    <source>
        <dbReference type="RuleBase" id="RU004973"/>
    </source>
</evidence>
<dbReference type="PANTHER" id="PTHR13809">
    <property type="entry name" value="GUANINE NUCLEOTIDE-BINDING PROTEIN GAMMA SUBUNIT"/>
    <property type="match status" value="1"/>
</dbReference>
<reference evidence="13" key="1">
    <citation type="journal article" date="2019" name="IScience">
        <title>Narwhal Genome Reveals Long-Term Low Genetic Diversity despite Current Large Abundance Size.</title>
        <authorList>
            <person name="Westbury M.V."/>
            <person name="Petersen B."/>
            <person name="Garde E."/>
            <person name="Heide-Jorgensen M.P."/>
            <person name="Lorenzen E.D."/>
        </authorList>
    </citation>
    <scope>NUCLEOTIDE SEQUENCE [LARGE SCALE GENOMIC DNA]</scope>
</reference>
<name>A0A4U1EXE1_MONMO</name>
<dbReference type="Gene3D" id="4.10.260.10">
    <property type="entry name" value="Transducin (heterotrimeric G protein), gamma chain"/>
    <property type="match status" value="1"/>
</dbReference>
<feature type="region of interest" description="Disordered" evidence="10">
    <location>
        <begin position="63"/>
        <end position="97"/>
    </location>
</feature>
<dbReference type="Proteomes" id="UP000308365">
    <property type="component" value="Unassembled WGS sequence"/>
</dbReference>
<keyword evidence="6 9" id="KW-0807">Transducer</keyword>
<dbReference type="SMART" id="SM00224">
    <property type="entry name" value="GGL"/>
    <property type="match status" value="1"/>
</dbReference>